<sequence length="473" mass="50519">MTNPPFGFGFGNGNDPDDESQRDSAGGSGGQVPGFGFGAGGDFDLSQMGNMLAQLGQMMSEAGKSTGPVNYDIARKLAQQALPAEHPASSVDLQKIRESMKLAELWLDDATVFGIGVTTVTAWNSREWVDKTLPTWELLCTPIAQRVTSAWTDALPEEVRGQVGPLLGMLSSMGGMSFGTQLGQGLAQLAAEVLTSTDVGLPLGPAGTAALLPRAIAEFSQDLAVDDDQVLLYLSAREAAHHRLFAGVPWLRERILQLVDTYARGITVDFGEMENLAEKFDPSDPAKMQELLSGQGIGAGMFEPKMSSGQQSALQDLETLLALVEGWVDATVEHAVGERLPGAAALQETMRRRRASGGPSEQTFANLIGLELRPRRLRAASELWRAVAAVRGTEGRDALWASADLLPTASDLDDPDGFVERDRQFSELLAGLDDIGDLGDLGFEEKNAAPDDEISHPDAKPDAPDDDNPPRPV</sequence>
<dbReference type="Gene3D" id="1.20.150.30">
    <property type="entry name" value="Zincin-like metallopeptidase, N-terminal domain"/>
    <property type="match status" value="1"/>
</dbReference>
<dbReference type="SUPFAM" id="SSF55486">
    <property type="entry name" value="Metalloproteases ('zincins'), catalytic domain"/>
    <property type="match status" value="1"/>
</dbReference>
<protein>
    <submittedName>
        <fullName evidence="2">Zinc-dependent metalloprotease</fullName>
    </submittedName>
</protein>
<dbReference type="NCBIfam" id="TIGR03624">
    <property type="entry name" value="putative hydrolase"/>
    <property type="match status" value="1"/>
</dbReference>
<dbReference type="PANTHER" id="PTHR39420:SF2">
    <property type="entry name" value="HYDROLASE"/>
    <property type="match status" value="1"/>
</dbReference>
<dbReference type="EMBL" id="CP159218">
    <property type="protein sequence ID" value="XCG65167.1"/>
    <property type="molecule type" value="Genomic_DNA"/>
</dbReference>
<gene>
    <name evidence="2" type="ORF">ABLG96_07690</name>
</gene>
<dbReference type="AlphaFoldDB" id="A0AAU8DT08"/>
<dbReference type="InterPro" id="IPR018766">
    <property type="entry name" value="Zinicin_2"/>
</dbReference>
<keyword evidence="2" id="KW-0645">Protease</keyword>
<reference evidence="2" key="1">
    <citation type="submission" date="2024-05" db="EMBL/GenBank/DDBJ databases">
        <authorList>
            <person name="Cai S.Y."/>
            <person name="Jin L.M."/>
            <person name="Li H.R."/>
        </authorList>
    </citation>
    <scope>NUCLEOTIDE SEQUENCE</scope>
    <source>
        <strain evidence="2">A5-74</strain>
    </source>
</reference>
<evidence type="ECO:0000256" key="1">
    <source>
        <dbReference type="SAM" id="MobiDB-lite"/>
    </source>
</evidence>
<accession>A0AAU8DT08</accession>
<keyword evidence="2" id="KW-0482">Metalloprotease</keyword>
<feature type="compositionally biased region" description="Basic and acidic residues" evidence="1">
    <location>
        <begin position="443"/>
        <end position="463"/>
    </location>
</feature>
<dbReference type="Pfam" id="PF10103">
    <property type="entry name" value="Zincin_2"/>
    <property type="match status" value="1"/>
</dbReference>
<feature type="region of interest" description="Disordered" evidence="1">
    <location>
        <begin position="1"/>
        <end position="33"/>
    </location>
</feature>
<dbReference type="InterPro" id="IPR042271">
    <property type="entry name" value="Zinicin_2_N"/>
</dbReference>
<dbReference type="RefSeq" id="WP_353650777.1">
    <property type="nucleotide sequence ID" value="NZ_CP159218.1"/>
</dbReference>
<proteinExistence type="predicted"/>
<keyword evidence="2" id="KW-0378">Hydrolase</keyword>
<dbReference type="GO" id="GO:0008237">
    <property type="term" value="F:metallopeptidase activity"/>
    <property type="evidence" value="ECO:0007669"/>
    <property type="project" value="UniProtKB-KW"/>
</dbReference>
<feature type="region of interest" description="Disordered" evidence="1">
    <location>
        <begin position="439"/>
        <end position="473"/>
    </location>
</feature>
<evidence type="ECO:0000313" key="2">
    <source>
        <dbReference type="EMBL" id="XCG65167.1"/>
    </source>
</evidence>
<name>A0AAU8DT08_9ACTN</name>
<dbReference type="PANTHER" id="PTHR39420">
    <property type="match status" value="1"/>
</dbReference>
<organism evidence="2">
    <name type="scientific">Nakamurella sp. A5-74</name>
    <dbReference type="NCBI Taxonomy" id="3158264"/>
    <lineage>
        <taxon>Bacteria</taxon>
        <taxon>Bacillati</taxon>
        <taxon>Actinomycetota</taxon>
        <taxon>Actinomycetes</taxon>
        <taxon>Nakamurellales</taxon>
        <taxon>Nakamurellaceae</taxon>
        <taxon>Nakamurella</taxon>
    </lineage>
</organism>